<evidence type="ECO:0000256" key="13">
    <source>
        <dbReference type="ARBA" id="ARBA00023154"/>
    </source>
</evidence>
<comment type="cofactor">
    <cofactor evidence="17">
        <name>[4Fe-4S] cluster</name>
        <dbReference type="ChEBI" id="CHEBI:49883"/>
    </cofactor>
    <text evidence="17">Binds 1 [4Fe-4S] cluster per subunit.</text>
</comment>
<dbReference type="InterPro" id="IPR015928">
    <property type="entry name" value="Aconitase/3IPM_dehydase_swvl"/>
</dbReference>
<dbReference type="GO" id="GO:0005759">
    <property type="term" value="C:mitochondrial matrix"/>
    <property type="evidence" value="ECO:0007669"/>
    <property type="project" value="EnsemblFungi"/>
</dbReference>
<keyword evidence="12 17" id="KW-0496">Mitochondrion</keyword>
<name>A0A1Y1VDX5_9FUNG</name>
<evidence type="ECO:0000256" key="1">
    <source>
        <dbReference type="ARBA" id="ARBA00003422"/>
    </source>
</evidence>
<dbReference type="SUPFAM" id="SSF53732">
    <property type="entry name" value="Aconitase iron-sulfur domain"/>
    <property type="match status" value="1"/>
</dbReference>
<evidence type="ECO:0000256" key="16">
    <source>
        <dbReference type="ARBA" id="ARBA00032706"/>
    </source>
</evidence>
<feature type="domain" description="Aconitase A/isopropylmalate dehydratase small subunit swivel" evidence="19">
    <location>
        <begin position="469"/>
        <end position="594"/>
    </location>
</feature>
<comment type="caution">
    <text evidence="20">The sequence shown here is derived from an EMBL/GenBank/DDBJ whole genome shotgun (WGS) entry which is preliminary data.</text>
</comment>
<dbReference type="GO" id="GO:0046872">
    <property type="term" value="F:metal ion binding"/>
    <property type="evidence" value="ECO:0007669"/>
    <property type="project" value="UniProtKB-UniRule"/>
</dbReference>
<dbReference type="EC" id="4.2.1.36" evidence="5 17"/>
<reference evidence="20 21" key="1">
    <citation type="submission" date="2016-08" db="EMBL/GenBank/DDBJ databases">
        <title>Genomes of anaerobic fungi encode conserved fungal cellulosomes for biomass hydrolysis.</title>
        <authorList>
            <consortium name="DOE Joint Genome Institute"/>
            <person name="Haitjema C.H."/>
            <person name="Gilmore S.P."/>
            <person name="Henske J.K."/>
            <person name="Solomon K.V."/>
            <person name="De Groot R."/>
            <person name="Kuo A."/>
            <person name="Mondo S.J."/>
            <person name="Salamov A.A."/>
            <person name="Labutti K."/>
            <person name="Zhao Z."/>
            <person name="Chiniquy J."/>
            <person name="Barry K."/>
            <person name="Brewer H.M."/>
            <person name="Purvine S.O."/>
            <person name="Wright A.T."/>
            <person name="Boxma B."/>
            <person name="Van Alen T."/>
            <person name="Hackstein J.H."/>
            <person name="Baker S.E."/>
            <person name="Grigoriev I.V."/>
            <person name="O'Malley M.A."/>
        </authorList>
    </citation>
    <scope>NUCLEOTIDE SEQUENCE [LARGE SCALE GENOMIC DNA]</scope>
    <source>
        <strain evidence="21">finn</strain>
    </source>
</reference>
<evidence type="ECO:0000256" key="2">
    <source>
        <dbReference type="ARBA" id="ARBA00004173"/>
    </source>
</evidence>
<evidence type="ECO:0000256" key="3">
    <source>
        <dbReference type="ARBA" id="ARBA00005106"/>
    </source>
</evidence>
<dbReference type="UniPathway" id="UPA00033">
    <property type="reaction ID" value="UER01027"/>
</dbReference>
<dbReference type="InterPro" id="IPR036008">
    <property type="entry name" value="Aconitase_4Fe-4S_dom"/>
</dbReference>
<comment type="similarity">
    <text evidence="4 17">Belongs to the aconitase/IPM isomerase family.</text>
</comment>
<dbReference type="InterPro" id="IPR015931">
    <property type="entry name" value="Acnase/IPM_dHydase_lsu_aba_1/3"/>
</dbReference>
<evidence type="ECO:0000256" key="8">
    <source>
        <dbReference type="ARBA" id="ARBA00022723"/>
    </source>
</evidence>
<keyword evidence="10 17" id="KW-0408">Iron</keyword>
<keyword evidence="8 17" id="KW-0479">Metal-binding</keyword>
<keyword evidence="7 17" id="KW-0028">Amino-acid biosynthesis</keyword>
<dbReference type="PRINTS" id="PR00415">
    <property type="entry name" value="ACONITASE"/>
</dbReference>
<reference evidence="20 21" key="2">
    <citation type="submission" date="2016-08" db="EMBL/GenBank/DDBJ databases">
        <title>Pervasive Adenine N6-methylation of Active Genes in Fungi.</title>
        <authorList>
            <consortium name="DOE Joint Genome Institute"/>
            <person name="Mondo S.J."/>
            <person name="Dannebaum R.O."/>
            <person name="Kuo R.C."/>
            <person name="Labutti K."/>
            <person name="Haridas S."/>
            <person name="Kuo A."/>
            <person name="Salamov A."/>
            <person name="Ahrendt S.R."/>
            <person name="Lipzen A."/>
            <person name="Sullivan W."/>
            <person name="Andreopoulos W.B."/>
            <person name="Clum A."/>
            <person name="Lindquist E."/>
            <person name="Daum C."/>
            <person name="Ramamoorthy G.K."/>
            <person name="Gryganskyi A."/>
            <person name="Culley D."/>
            <person name="Magnuson J.K."/>
            <person name="James T.Y."/>
            <person name="O'Malley M.A."/>
            <person name="Stajich J.E."/>
            <person name="Spatafora J.W."/>
            <person name="Visel A."/>
            <person name="Grigoriev I.V."/>
        </authorList>
    </citation>
    <scope>NUCLEOTIDE SEQUENCE [LARGE SCALE GENOMIC DNA]</scope>
    <source>
        <strain evidence="21">finn</strain>
    </source>
</reference>
<evidence type="ECO:0000256" key="10">
    <source>
        <dbReference type="ARBA" id="ARBA00023004"/>
    </source>
</evidence>
<comment type="function">
    <text evidence="1 17">Catalyzes the reversible hydration of cis-homoaconitate to (2R,3S)-homoisocitrate, a step in the alpha-aminoadipate pathway for lysine biosynthesis.</text>
</comment>
<evidence type="ECO:0000256" key="9">
    <source>
        <dbReference type="ARBA" id="ARBA00022946"/>
    </source>
</evidence>
<evidence type="ECO:0000256" key="12">
    <source>
        <dbReference type="ARBA" id="ARBA00023128"/>
    </source>
</evidence>
<keyword evidence="11 17" id="KW-0411">Iron-sulfur</keyword>
<accession>A0A1Y1VDX5</accession>
<dbReference type="PANTHER" id="PTHR43822:SF2">
    <property type="entry name" value="HOMOACONITASE, MITOCHONDRIAL"/>
    <property type="match status" value="1"/>
</dbReference>
<feature type="domain" description="Aconitase/3-isopropylmalate dehydratase large subunit alpha/beta/alpha" evidence="18">
    <location>
        <begin position="24"/>
        <end position="441"/>
    </location>
</feature>
<dbReference type="GO" id="GO:0004409">
    <property type="term" value="F:homoaconitate hydratase activity"/>
    <property type="evidence" value="ECO:0007669"/>
    <property type="project" value="UniProtKB-UniRule"/>
</dbReference>
<dbReference type="GO" id="GO:0019878">
    <property type="term" value="P:lysine biosynthetic process via aminoadipic acid"/>
    <property type="evidence" value="ECO:0007669"/>
    <property type="project" value="UniProtKB-UniRule"/>
</dbReference>
<comment type="pathway">
    <text evidence="3 17">Amino-acid biosynthesis; L-lysine biosynthesis via AAA pathway; L-alpha-aminoadipate from 2-oxoglutarate: step 3/5.</text>
</comment>
<evidence type="ECO:0000256" key="6">
    <source>
        <dbReference type="ARBA" id="ARBA00021560"/>
    </source>
</evidence>
<dbReference type="Pfam" id="PF00330">
    <property type="entry name" value="Aconitase"/>
    <property type="match status" value="1"/>
</dbReference>
<evidence type="ECO:0000256" key="15">
    <source>
        <dbReference type="ARBA" id="ARBA00029338"/>
    </source>
</evidence>
<comment type="catalytic activity">
    <reaction evidence="15 17">
        <text>(2R,3S)-homoisocitrate = cis-homoaconitate + H2O</text>
        <dbReference type="Rhea" id="RHEA:15485"/>
        <dbReference type="ChEBI" id="CHEBI:15377"/>
        <dbReference type="ChEBI" id="CHEBI:15404"/>
        <dbReference type="ChEBI" id="CHEBI:58174"/>
        <dbReference type="EC" id="4.2.1.36"/>
    </reaction>
</comment>
<evidence type="ECO:0000259" key="18">
    <source>
        <dbReference type="Pfam" id="PF00330"/>
    </source>
</evidence>
<dbReference type="InterPro" id="IPR050067">
    <property type="entry name" value="IPM_dehydratase_rel_enz"/>
</dbReference>
<evidence type="ECO:0000256" key="5">
    <source>
        <dbReference type="ARBA" id="ARBA00012022"/>
    </source>
</evidence>
<dbReference type="PANTHER" id="PTHR43822">
    <property type="entry name" value="HOMOACONITASE, MITOCHONDRIAL-RELATED"/>
    <property type="match status" value="1"/>
</dbReference>
<comment type="subcellular location">
    <subcellularLocation>
        <location evidence="2 17">Mitochondrion</location>
    </subcellularLocation>
</comment>
<dbReference type="EMBL" id="MCFH01000012">
    <property type="protein sequence ID" value="ORX53729.1"/>
    <property type="molecule type" value="Genomic_DNA"/>
</dbReference>
<sequence length="659" mass="71563">MTVKQNLIEKIVQKYTLDLQEGQKVKSGDFISISPEHVMTHDNTGAVMKKFKEIGAPKFNDPKQPIFALDHDVQNKSEKNLEKYKNIEEFAAKYGVDFYPAGRGIGHQIVVEEGYTFPYAMTVASDSHSNTYGGIGALGTPIVRTDAASIWATGRTWWQVPPVAKVEFKGKLQPGVTGKDVIITLCGLFNHDEVLNCALEFTGNVEQFSISERLTIANMTTEWGCLAGVFPVDQVTIDFYKDRAEKVLKAGIAKHGAKFVHPRITMKRIEEIVNNPIVPDEGADYVKHIVVDLDSIIPHVAGPNSVKVSTSIPQIEKEKITVHKAYLVSCVNSRTKDLHEAAEIVKGHKVKEGVEFYIAAASSEVQKESEESGDWNTLIEAGAIPLPAGCGPCIGLGTGLLKDNEVGISATNRNFKGRMGSPLAKAYLGSPAVVAASAIMGYICGPGAINGTTYDDIPPVAELTTPKIEKTAAAAGGQVVEGFQGTLEGELVFCDADNLNTDGIYPGKYTYQDDIPRETMAKVVMENYDPEFAAQVQKNDVVVGGFNFGTGSSREQAATALLYAGIPLVFSGSFSETYKRNAINNGLLVLETPELVQDLREAFPEKVLTRRTGWKVKIDLINGKMEVENGKTYNIPTVGTAAQEIIVAGGLENWVKNRI</sequence>
<evidence type="ECO:0000256" key="4">
    <source>
        <dbReference type="ARBA" id="ARBA00007185"/>
    </source>
</evidence>
<evidence type="ECO:0000256" key="11">
    <source>
        <dbReference type="ARBA" id="ARBA00023014"/>
    </source>
</evidence>
<dbReference type="Gene3D" id="3.20.19.10">
    <property type="entry name" value="Aconitase, domain 4"/>
    <property type="match status" value="1"/>
</dbReference>
<keyword evidence="9 17" id="KW-0809">Transit peptide</keyword>
<keyword evidence="14 17" id="KW-0456">Lyase</keyword>
<dbReference type="InterPro" id="IPR004418">
    <property type="entry name" value="Homoaconitase_mito"/>
</dbReference>
<dbReference type="NCBIfam" id="TIGR00139">
    <property type="entry name" value="h_aconitase"/>
    <property type="match status" value="1"/>
</dbReference>
<evidence type="ECO:0000256" key="17">
    <source>
        <dbReference type="RuleBase" id="RU362038"/>
    </source>
</evidence>
<dbReference type="Pfam" id="PF00694">
    <property type="entry name" value="Aconitase_C"/>
    <property type="match status" value="1"/>
</dbReference>
<keyword evidence="21" id="KW-1185">Reference proteome</keyword>
<evidence type="ECO:0000256" key="14">
    <source>
        <dbReference type="ARBA" id="ARBA00023239"/>
    </source>
</evidence>
<dbReference type="OrthoDB" id="10262323at2759"/>
<evidence type="ECO:0000313" key="20">
    <source>
        <dbReference type="EMBL" id="ORX53729.1"/>
    </source>
</evidence>
<dbReference type="GO" id="GO:0051539">
    <property type="term" value="F:4 iron, 4 sulfur cluster binding"/>
    <property type="evidence" value="ECO:0007669"/>
    <property type="project" value="UniProtKB-UniRule"/>
</dbReference>
<dbReference type="Proteomes" id="UP000193719">
    <property type="component" value="Unassembled WGS sequence"/>
</dbReference>
<organism evidence="20 21">
    <name type="scientific">Piromyces finnis</name>
    <dbReference type="NCBI Taxonomy" id="1754191"/>
    <lineage>
        <taxon>Eukaryota</taxon>
        <taxon>Fungi</taxon>
        <taxon>Fungi incertae sedis</taxon>
        <taxon>Chytridiomycota</taxon>
        <taxon>Chytridiomycota incertae sedis</taxon>
        <taxon>Neocallimastigomycetes</taxon>
        <taxon>Neocallimastigales</taxon>
        <taxon>Neocallimastigaceae</taxon>
        <taxon>Piromyces</taxon>
    </lineage>
</organism>
<proteinExistence type="inferred from homology"/>
<dbReference type="AlphaFoldDB" id="A0A1Y1VDX5"/>
<protein>
    <recommendedName>
        <fullName evidence="6 17">Homoaconitase, mitochondrial</fullName>
        <ecNumber evidence="5 17">4.2.1.36</ecNumber>
    </recommendedName>
    <alternativeName>
        <fullName evidence="16 17">Homoaconitate hydratase</fullName>
    </alternativeName>
</protein>
<dbReference type="SUPFAM" id="SSF52016">
    <property type="entry name" value="LeuD/IlvD-like"/>
    <property type="match status" value="1"/>
</dbReference>
<dbReference type="PROSITE" id="PS01244">
    <property type="entry name" value="ACONITASE_2"/>
    <property type="match status" value="1"/>
</dbReference>
<evidence type="ECO:0000259" key="19">
    <source>
        <dbReference type="Pfam" id="PF00694"/>
    </source>
</evidence>
<gene>
    <name evidence="20" type="ORF">BCR36DRAFT_582018</name>
</gene>
<dbReference type="Gene3D" id="3.30.499.10">
    <property type="entry name" value="Aconitase, domain 3"/>
    <property type="match status" value="2"/>
</dbReference>
<dbReference type="InterPro" id="IPR039386">
    <property type="entry name" value="Homoaconitase_swivel"/>
</dbReference>
<evidence type="ECO:0000313" key="21">
    <source>
        <dbReference type="Proteomes" id="UP000193719"/>
    </source>
</evidence>
<keyword evidence="13 17" id="KW-0457">Lysine biosynthesis</keyword>
<evidence type="ECO:0000256" key="7">
    <source>
        <dbReference type="ARBA" id="ARBA00022605"/>
    </source>
</evidence>
<dbReference type="InterPro" id="IPR018136">
    <property type="entry name" value="Aconitase_4Fe-4S_BS"/>
</dbReference>
<dbReference type="CDD" id="cd01674">
    <property type="entry name" value="Homoaconitase_Swivel"/>
    <property type="match status" value="1"/>
</dbReference>
<dbReference type="InterPro" id="IPR001030">
    <property type="entry name" value="Acoase/IPM_deHydtase_lsu_aba"/>
</dbReference>
<dbReference type="STRING" id="1754191.A0A1Y1VDX5"/>
<dbReference type="InterPro" id="IPR000573">
    <property type="entry name" value="AconitaseA/IPMdHydase_ssu_swvl"/>
</dbReference>